<comment type="caution">
    <text evidence="1">The sequence shown here is derived from an EMBL/GenBank/DDBJ whole genome shotgun (WGS) entry which is preliminary data.</text>
</comment>
<dbReference type="PATRIC" id="fig|993517.3.peg.2619"/>
<accession>K5E8Y9</accession>
<gene>
    <name evidence="1" type="ORF">RBSH_02420</name>
</gene>
<organism evidence="1">
    <name type="scientific">Rhodopirellula baltica SH28</name>
    <dbReference type="NCBI Taxonomy" id="993517"/>
    <lineage>
        <taxon>Bacteria</taxon>
        <taxon>Pseudomonadati</taxon>
        <taxon>Planctomycetota</taxon>
        <taxon>Planctomycetia</taxon>
        <taxon>Pirellulales</taxon>
        <taxon>Pirellulaceae</taxon>
        <taxon>Rhodopirellula</taxon>
    </lineage>
</organism>
<sequence length="75" mass="8374">MSLFKRLHGCATGGKNTESLQVTLGPAFRNIALVSFPTCHPDAWFMQYDLLVRNDRLRSPVGSARNHLCNRDPSS</sequence>
<name>K5E8Y9_RHOBT</name>
<proteinExistence type="predicted"/>
<dbReference type="EMBL" id="AMCW01000066">
    <property type="protein sequence ID" value="EKK02236.1"/>
    <property type="molecule type" value="Genomic_DNA"/>
</dbReference>
<dbReference type="AlphaFoldDB" id="K5E8Y9"/>
<reference evidence="1" key="1">
    <citation type="submission" date="2012-08" db="EMBL/GenBank/DDBJ databases">
        <title>Permanent draft genomes of three Rhodopirellula baltica strains WH47, SWK14 and SH28.</title>
        <authorList>
            <person name="Richter M."/>
            <person name="Richter-Heitmann T."/>
            <person name="Frank C."/>
            <person name="Harder J."/>
            <person name="Glockner F.O."/>
        </authorList>
    </citation>
    <scope>NUCLEOTIDE SEQUENCE</scope>
    <source>
        <strain evidence="1">SH28</strain>
    </source>
</reference>
<protein>
    <submittedName>
        <fullName evidence="1">Uncharacterized protein</fullName>
    </submittedName>
</protein>
<evidence type="ECO:0000313" key="1">
    <source>
        <dbReference type="EMBL" id="EKK02236.1"/>
    </source>
</evidence>
<dbReference type="Proteomes" id="UP000007993">
    <property type="component" value="Unassembled WGS sequence"/>
</dbReference>
<reference evidence="1" key="2">
    <citation type="journal article" date="2013" name="Mar. Genomics">
        <title>Expression of sulfatases in Rhodopirellula baltica and the diversity of sulfatases in the genus Rhodopirellula.</title>
        <authorList>
            <person name="Wegner C.E."/>
            <person name="Richter-Heitmann T."/>
            <person name="Klindworth A."/>
            <person name="Klockow C."/>
            <person name="Richter M."/>
            <person name="Achstetter T."/>
            <person name="Glockner F.O."/>
            <person name="Harder J."/>
        </authorList>
    </citation>
    <scope>NUCLEOTIDE SEQUENCE [LARGE SCALE GENOMIC DNA]</scope>
    <source>
        <strain evidence="1">SH28</strain>
    </source>
</reference>